<keyword evidence="3" id="KW-1185">Reference proteome</keyword>
<dbReference type="AlphaFoldDB" id="M7B7S3"/>
<name>M7B7S3_CHEMY</name>
<evidence type="ECO:0000313" key="3">
    <source>
        <dbReference type="Proteomes" id="UP000031443"/>
    </source>
</evidence>
<feature type="region of interest" description="Disordered" evidence="1">
    <location>
        <begin position="1"/>
        <end position="30"/>
    </location>
</feature>
<evidence type="ECO:0000313" key="2">
    <source>
        <dbReference type="EMBL" id="EMP31595.1"/>
    </source>
</evidence>
<reference evidence="3" key="1">
    <citation type="journal article" date="2013" name="Nat. Genet.">
        <title>The draft genomes of soft-shell turtle and green sea turtle yield insights into the development and evolution of the turtle-specific body plan.</title>
        <authorList>
            <person name="Wang Z."/>
            <person name="Pascual-Anaya J."/>
            <person name="Zadissa A."/>
            <person name="Li W."/>
            <person name="Niimura Y."/>
            <person name="Huang Z."/>
            <person name="Li C."/>
            <person name="White S."/>
            <person name="Xiong Z."/>
            <person name="Fang D."/>
            <person name="Wang B."/>
            <person name="Ming Y."/>
            <person name="Chen Y."/>
            <person name="Zheng Y."/>
            <person name="Kuraku S."/>
            <person name="Pignatelli M."/>
            <person name="Herrero J."/>
            <person name="Beal K."/>
            <person name="Nozawa M."/>
            <person name="Li Q."/>
            <person name="Wang J."/>
            <person name="Zhang H."/>
            <person name="Yu L."/>
            <person name="Shigenobu S."/>
            <person name="Wang J."/>
            <person name="Liu J."/>
            <person name="Flicek P."/>
            <person name="Searle S."/>
            <person name="Wang J."/>
            <person name="Kuratani S."/>
            <person name="Yin Y."/>
            <person name="Aken B."/>
            <person name="Zhang G."/>
            <person name="Irie N."/>
        </authorList>
    </citation>
    <scope>NUCLEOTIDE SEQUENCE [LARGE SCALE GENOMIC DNA]</scope>
</reference>
<organism evidence="2 3">
    <name type="scientific">Chelonia mydas</name>
    <name type="common">Green sea-turtle</name>
    <name type="synonym">Chelonia agassizi</name>
    <dbReference type="NCBI Taxonomy" id="8469"/>
    <lineage>
        <taxon>Eukaryota</taxon>
        <taxon>Metazoa</taxon>
        <taxon>Chordata</taxon>
        <taxon>Craniata</taxon>
        <taxon>Vertebrata</taxon>
        <taxon>Euteleostomi</taxon>
        <taxon>Archelosauria</taxon>
        <taxon>Testudinata</taxon>
        <taxon>Testudines</taxon>
        <taxon>Cryptodira</taxon>
        <taxon>Durocryptodira</taxon>
        <taxon>Americhelydia</taxon>
        <taxon>Chelonioidea</taxon>
        <taxon>Cheloniidae</taxon>
        <taxon>Chelonia</taxon>
    </lineage>
</organism>
<dbReference type="EMBL" id="KB544907">
    <property type="protein sequence ID" value="EMP31595.1"/>
    <property type="molecule type" value="Genomic_DNA"/>
</dbReference>
<accession>M7B7S3</accession>
<sequence>MSFRSRSSGHFAEDMEWKDPRRRSAAENSCGGTLTDFNGNSCYWIPVNENVAISAQQQIELSINPHGNWSLYEENEC</sequence>
<gene>
    <name evidence="2" type="ORF">UY3_11306</name>
</gene>
<dbReference type="Proteomes" id="UP000031443">
    <property type="component" value="Unassembled WGS sequence"/>
</dbReference>
<protein>
    <submittedName>
        <fullName evidence="2">Uncharacterized protein</fullName>
    </submittedName>
</protein>
<evidence type="ECO:0000256" key="1">
    <source>
        <dbReference type="SAM" id="MobiDB-lite"/>
    </source>
</evidence>
<proteinExistence type="predicted"/>
<feature type="compositionally biased region" description="Basic and acidic residues" evidence="1">
    <location>
        <begin position="11"/>
        <end position="25"/>
    </location>
</feature>